<reference evidence="1 2" key="2">
    <citation type="journal article" date="2011" name="Mol. Biol. Evol.">
        <title>Unity in variety--the pan-genome of the Chlamydiae.</title>
        <authorList>
            <person name="Collingro A."/>
            <person name="Tischler P."/>
            <person name="Weinmaier T."/>
            <person name="Penz T."/>
            <person name="Heinz E."/>
            <person name="Brunham R.C."/>
            <person name="Read T.D."/>
            <person name="Bavoil P.M."/>
            <person name="Sachse K."/>
            <person name="Kahane S."/>
            <person name="Friedman M.G."/>
            <person name="Rattei T."/>
            <person name="Myers G.S."/>
            <person name="Horn M."/>
        </authorList>
    </citation>
    <scope>NUCLEOTIDE SEQUENCE [LARGE SCALE GENOMIC DNA]</scope>
    <source>
        <strain evidence="2">UV7</strain>
    </source>
</reference>
<reference key="1">
    <citation type="journal article" date="2011" name="Mol. Biol. Evol.">
        <title>Unity in variety -- the pan-genome of the Chlamydiae.</title>
        <authorList>
            <person name="Collingro A."/>
            <person name="Tischler P."/>
            <person name="Weinmaier T."/>
            <person name="Penz T."/>
            <person name="Heinz E."/>
            <person name="Brunham R.C."/>
            <person name="Read T.D."/>
            <person name="Bavoil P.M."/>
            <person name="Sachse K."/>
            <person name="Kahane S."/>
            <person name="Friedman M.G."/>
            <person name="Rattei T."/>
            <person name="Myers G.S.A."/>
            <person name="Horn M."/>
        </authorList>
    </citation>
    <scope>NUCLEOTIDE SEQUENCE</scope>
    <source>
        <strain>UV7</strain>
    </source>
</reference>
<dbReference type="AlphaFoldDB" id="F8KYS9"/>
<protein>
    <submittedName>
        <fullName evidence="1">Uncharacterized protein</fullName>
    </submittedName>
</protein>
<proteinExistence type="predicted"/>
<accession>F8KYS9</accession>
<evidence type="ECO:0000313" key="1">
    <source>
        <dbReference type="EMBL" id="CCB86036.1"/>
    </source>
</evidence>
<organism evidence="1 2">
    <name type="scientific">Parachlamydia acanthamoebae (strain UV7)</name>
    <dbReference type="NCBI Taxonomy" id="765952"/>
    <lineage>
        <taxon>Bacteria</taxon>
        <taxon>Pseudomonadati</taxon>
        <taxon>Chlamydiota</taxon>
        <taxon>Chlamydiia</taxon>
        <taxon>Parachlamydiales</taxon>
        <taxon>Parachlamydiaceae</taxon>
        <taxon>Parachlamydia</taxon>
    </lineage>
</organism>
<evidence type="ECO:0000313" key="2">
    <source>
        <dbReference type="Proteomes" id="UP000000495"/>
    </source>
</evidence>
<gene>
    <name evidence="1" type="ordered locus">PUV_10860</name>
</gene>
<dbReference type="Proteomes" id="UP000000495">
    <property type="component" value="Chromosome"/>
</dbReference>
<keyword evidence="2" id="KW-1185">Reference proteome</keyword>
<dbReference type="HOGENOM" id="CLU_3428279_0_0_0"/>
<sequence length="20" mass="2250">MKRYALISFALNLGQAPNLE</sequence>
<dbReference type="EMBL" id="FR872580">
    <property type="protein sequence ID" value="CCB86036.1"/>
    <property type="molecule type" value="Genomic_DNA"/>
</dbReference>
<dbReference type="STRING" id="765952.PUV_10860"/>
<dbReference type="KEGG" id="puv:PUV_10860"/>
<name>F8KYS9_PARAV</name>